<dbReference type="PROSITE" id="PS51063">
    <property type="entry name" value="HTH_CRP_2"/>
    <property type="match status" value="1"/>
</dbReference>
<dbReference type="SMART" id="SM00419">
    <property type="entry name" value="HTH_CRP"/>
    <property type="match status" value="1"/>
</dbReference>
<evidence type="ECO:0000313" key="6">
    <source>
        <dbReference type="EMBL" id="SVC08778.1"/>
    </source>
</evidence>
<protein>
    <recommendedName>
        <fullName evidence="7">HTH crp-type domain-containing protein</fullName>
    </recommendedName>
</protein>
<evidence type="ECO:0008006" key="7">
    <source>
        <dbReference type="Google" id="ProtNLM"/>
    </source>
</evidence>
<dbReference type="InterPro" id="IPR036388">
    <property type="entry name" value="WH-like_DNA-bd_sf"/>
</dbReference>
<dbReference type="AlphaFoldDB" id="A0A382JAH3"/>
<feature type="domain" description="HTH crp-type" evidence="5">
    <location>
        <begin position="172"/>
        <end position="246"/>
    </location>
</feature>
<dbReference type="GO" id="GO:0003677">
    <property type="term" value="F:DNA binding"/>
    <property type="evidence" value="ECO:0007669"/>
    <property type="project" value="UniProtKB-KW"/>
</dbReference>
<dbReference type="SUPFAM" id="SSF46785">
    <property type="entry name" value="Winged helix' DNA-binding domain"/>
    <property type="match status" value="1"/>
</dbReference>
<dbReference type="PANTHER" id="PTHR24567">
    <property type="entry name" value="CRP FAMILY TRANSCRIPTIONAL REGULATORY PROTEIN"/>
    <property type="match status" value="1"/>
</dbReference>
<evidence type="ECO:0000256" key="2">
    <source>
        <dbReference type="ARBA" id="ARBA00023125"/>
    </source>
</evidence>
<accession>A0A382JAH3</accession>
<name>A0A382JAH3_9ZZZZ</name>
<dbReference type="EMBL" id="UINC01072848">
    <property type="protein sequence ID" value="SVC08778.1"/>
    <property type="molecule type" value="Genomic_DNA"/>
</dbReference>
<dbReference type="InterPro" id="IPR012318">
    <property type="entry name" value="HTH_CRP"/>
</dbReference>
<evidence type="ECO:0000259" key="5">
    <source>
        <dbReference type="PROSITE" id="PS51063"/>
    </source>
</evidence>
<proteinExistence type="predicted"/>
<dbReference type="CDD" id="cd00092">
    <property type="entry name" value="HTH_CRP"/>
    <property type="match status" value="1"/>
</dbReference>
<keyword evidence="2" id="KW-0238">DNA-binding</keyword>
<dbReference type="PRINTS" id="PR00034">
    <property type="entry name" value="HTHCRP"/>
</dbReference>
<dbReference type="Pfam" id="PF00027">
    <property type="entry name" value="cNMP_binding"/>
    <property type="match status" value="1"/>
</dbReference>
<dbReference type="GO" id="GO:0005829">
    <property type="term" value="C:cytosol"/>
    <property type="evidence" value="ECO:0007669"/>
    <property type="project" value="TreeGrafter"/>
</dbReference>
<dbReference type="InterPro" id="IPR014710">
    <property type="entry name" value="RmlC-like_jellyroll"/>
</dbReference>
<dbReference type="GO" id="GO:0003700">
    <property type="term" value="F:DNA-binding transcription factor activity"/>
    <property type="evidence" value="ECO:0007669"/>
    <property type="project" value="TreeGrafter"/>
</dbReference>
<evidence type="ECO:0000256" key="3">
    <source>
        <dbReference type="ARBA" id="ARBA00023163"/>
    </source>
</evidence>
<organism evidence="6">
    <name type="scientific">marine metagenome</name>
    <dbReference type="NCBI Taxonomy" id="408172"/>
    <lineage>
        <taxon>unclassified sequences</taxon>
        <taxon>metagenomes</taxon>
        <taxon>ecological metagenomes</taxon>
    </lineage>
</organism>
<evidence type="ECO:0000256" key="1">
    <source>
        <dbReference type="ARBA" id="ARBA00023015"/>
    </source>
</evidence>
<dbReference type="SMART" id="SM00100">
    <property type="entry name" value="cNMP"/>
    <property type="match status" value="1"/>
</dbReference>
<feature type="domain" description="Cyclic nucleotide-binding" evidence="4">
    <location>
        <begin position="41"/>
        <end position="110"/>
    </location>
</feature>
<dbReference type="Gene3D" id="2.60.120.10">
    <property type="entry name" value="Jelly Rolls"/>
    <property type="match status" value="1"/>
</dbReference>
<dbReference type="PROSITE" id="PS50042">
    <property type="entry name" value="CNMP_BINDING_3"/>
    <property type="match status" value="1"/>
</dbReference>
<dbReference type="Pfam" id="PF13545">
    <property type="entry name" value="HTH_Crp_2"/>
    <property type="match status" value="1"/>
</dbReference>
<dbReference type="CDD" id="cd00038">
    <property type="entry name" value="CAP_ED"/>
    <property type="match status" value="1"/>
</dbReference>
<dbReference type="InterPro" id="IPR018490">
    <property type="entry name" value="cNMP-bd_dom_sf"/>
</dbReference>
<reference evidence="6" key="1">
    <citation type="submission" date="2018-05" db="EMBL/GenBank/DDBJ databases">
        <authorList>
            <person name="Lanie J.A."/>
            <person name="Ng W.-L."/>
            <person name="Kazmierczak K.M."/>
            <person name="Andrzejewski T.M."/>
            <person name="Davidsen T.M."/>
            <person name="Wayne K.J."/>
            <person name="Tettelin H."/>
            <person name="Glass J.I."/>
            <person name="Rusch D."/>
            <person name="Podicherti R."/>
            <person name="Tsui H.-C.T."/>
            <person name="Winkler M.E."/>
        </authorList>
    </citation>
    <scope>NUCLEOTIDE SEQUENCE</scope>
</reference>
<dbReference type="PANTHER" id="PTHR24567:SF75">
    <property type="entry name" value="FUMARATE AND NITRATE REDUCTION REGULATORY PROTEIN"/>
    <property type="match status" value="1"/>
</dbReference>
<dbReference type="Gene3D" id="1.10.10.10">
    <property type="entry name" value="Winged helix-like DNA-binding domain superfamily/Winged helix DNA-binding domain"/>
    <property type="match status" value="1"/>
</dbReference>
<keyword evidence="3" id="KW-0804">Transcription</keyword>
<dbReference type="FunFam" id="1.10.10.10:FF:000028">
    <property type="entry name" value="Fumarate/nitrate reduction transcriptional regulator Fnr"/>
    <property type="match status" value="1"/>
</dbReference>
<dbReference type="InterPro" id="IPR000595">
    <property type="entry name" value="cNMP-bd_dom"/>
</dbReference>
<dbReference type="InterPro" id="IPR050397">
    <property type="entry name" value="Env_Response_Regulators"/>
</dbReference>
<dbReference type="SUPFAM" id="SSF51206">
    <property type="entry name" value="cAMP-binding domain-like"/>
    <property type="match status" value="1"/>
</dbReference>
<dbReference type="InterPro" id="IPR036390">
    <property type="entry name" value="WH_DNA-bd_sf"/>
</dbReference>
<gene>
    <name evidence="6" type="ORF">METZ01_LOCUS261632</name>
</gene>
<sequence length="253" mass="29040">MLKLSIMAVELKRDNVRCELAKNDDLGHTRCALCGIRPYSFCRCLNEDELKVFSKISSERMFSDKQNIFLQQEKSKNLYNITEGNIKIYQLLTDGRLQIIGFLYPGDFFGSYRQGKYNYSAQAIGNVKVCVFNETTLNKHLEKNPKLSRELLNITANELTLAQDRIRVLGKLTATERMANFILNISDQRARIKWQDNPVSLPMNRQDIADYLGLTIATVSREITRLKTSNIIKVLSASQIYINDRTKLSLLCN</sequence>
<keyword evidence="1" id="KW-0805">Transcription regulation</keyword>
<evidence type="ECO:0000259" key="4">
    <source>
        <dbReference type="PROSITE" id="PS50042"/>
    </source>
</evidence>